<evidence type="ECO:0000256" key="1">
    <source>
        <dbReference type="ARBA" id="ARBA00004123"/>
    </source>
</evidence>
<dbReference type="GO" id="GO:0006397">
    <property type="term" value="P:mRNA processing"/>
    <property type="evidence" value="ECO:0007669"/>
    <property type="project" value="UniProtKB-KW"/>
</dbReference>
<gene>
    <name evidence="13" type="ORF">TRIADDRAFT_17694</name>
</gene>
<dbReference type="PANTHER" id="PTHR48028:SF4">
    <property type="entry name" value="SC35-LIKE SPLICING FACTOR"/>
    <property type="match status" value="1"/>
</dbReference>
<dbReference type="PhylomeDB" id="B3RPY7"/>
<evidence type="ECO:0000256" key="8">
    <source>
        <dbReference type="ARBA" id="ARBA00029589"/>
    </source>
</evidence>
<dbReference type="OMA" id="IHFASIK"/>
<evidence type="ECO:0000256" key="3">
    <source>
        <dbReference type="ARBA" id="ARBA00022553"/>
    </source>
</evidence>
<evidence type="ECO:0000256" key="6">
    <source>
        <dbReference type="ARBA" id="ARBA00023187"/>
    </source>
</evidence>
<dbReference type="InParanoid" id="B3RPY7"/>
<dbReference type="AlphaFoldDB" id="B3RPY7"/>
<dbReference type="InterPro" id="IPR012677">
    <property type="entry name" value="Nucleotide-bd_a/b_plait_sf"/>
</dbReference>
<dbReference type="EMBL" id="DS985242">
    <property type="protein sequence ID" value="EDV28264.1"/>
    <property type="molecule type" value="Genomic_DNA"/>
</dbReference>
<dbReference type="CTD" id="6750774"/>
<dbReference type="GO" id="GO:0003729">
    <property type="term" value="F:mRNA binding"/>
    <property type="evidence" value="ECO:0000318"/>
    <property type="project" value="GO_Central"/>
</dbReference>
<name>B3RPY7_TRIAD</name>
<dbReference type="GO" id="GO:0000381">
    <property type="term" value="P:regulation of alternative mRNA splicing, via spliceosome"/>
    <property type="evidence" value="ECO:0000318"/>
    <property type="project" value="GO_Central"/>
</dbReference>
<evidence type="ECO:0000256" key="5">
    <source>
        <dbReference type="ARBA" id="ARBA00022884"/>
    </source>
</evidence>
<dbReference type="SUPFAM" id="SSF54928">
    <property type="entry name" value="RNA-binding domain, RBD"/>
    <property type="match status" value="1"/>
</dbReference>
<feature type="domain" description="RRM" evidence="12">
    <location>
        <begin position="7"/>
        <end position="84"/>
    </location>
</feature>
<evidence type="ECO:0000256" key="7">
    <source>
        <dbReference type="ARBA" id="ARBA00023242"/>
    </source>
</evidence>
<dbReference type="GO" id="GO:0008380">
    <property type="term" value="P:RNA splicing"/>
    <property type="evidence" value="ECO:0007669"/>
    <property type="project" value="UniProtKB-KW"/>
</dbReference>
<dbReference type="InterPro" id="IPR051106">
    <property type="entry name" value="RNA-bind/splicing_reg"/>
</dbReference>
<dbReference type="Proteomes" id="UP000009022">
    <property type="component" value="Unassembled WGS sequence"/>
</dbReference>
<dbReference type="Gene3D" id="3.30.70.330">
    <property type="match status" value="1"/>
</dbReference>
<sequence>PEISSMTSLKVDNITYRTTVDDLKRIFDKYGEIGDVYIPRDRRGESRGYAFVRYHDRRDAEDAMDCVHGKNFDGRELRVVMARYGRPAD</sequence>
<proteinExistence type="predicted"/>
<keyword evidence="5 11" id="KW-0694">RNA-binding</keyword>
<dbReference type="InterPro" id="IPR035979">
    <property type="entry name" value="RBD_domain_sf"/>
</dbReference>
<dbReference type="PROSITE" id="PS50102">
    <property type="entry name" value="RRM"/>
    <property type="match status" value="1"/>
</dbReference>
<dbReference type="Pfam" id="PF00076">
    <property type="entry name" value="RRM_1"/>
    <property type="match status" value="1"/>
</dbReference>
<dbReference type="STRING" id="10228.B3RPY7"/>
<dbReference type="GeneID" id="6750774"/>
<keyword evidence="6" id="KW-0508">mRNA splicing</keyword>
<dbReference type="RefSeq" id="XP_002110098.1">
    <property type="nucleotide sequence ID" value="XM_002110062.1"/>
</dbReference>
<dbReference type="GO" id="GO:0016607">
    <property type="term" value="C:nuclear speck"/>
    <property type="evidence" value="ECO:0000318"/>
    <property type="project" value="GO_Central"/>
</dbReference>
<keyword evidence="4" id="KW-0507">mRNA processing</keyword>
<accession>B3RPY7</accession>
<dbReference type="KEGG" id="tad:TRIADDRAFT_17694"/>
<protein>
    <recommendedName>
        <fullName evidence="2">Serine/arginine-rich splicing factor 2</fullName>
    </recommendedName>
    <alternativeName>
        <fullName evidence="10">Splicing component, 35 kDa</fullName>
    </alternativeName>
    <alternativeName>
        <fullName evidence="9">Splicing factor SC35</fullName>
    </alternativeName>
    <alternativeName>
        <fullName evidence="8">Splicing factor, arginine/serine-rich 2</fullName>
    </alternativeName>
</protein>
<evidence type="ECO:0000256" key="4">
    <source>
        <dbReference type="ARBA" id="ARBA00022664"/>
    </source>
</evidence>
<evidence type="ECO:0000313" key="14">
    <source>
        <dbReference type="Proteomes" id="UP000009022"/>
    </source>
</evidence>
<organism evidence="13 14">
    <name type="scientific">Trichoplax adhaerens</name>
    <name type="common">Trichoplax reptans</name>
    <dbReference type="NCBI Taxonomy" id="10228"/>
    <lineage>
        <taxon>Eukaryota</taxon>
        <taxon>Metazoa</taxon>
        <taxon>Placozoa</taxon>
        <taxon>Uniplacotomia</taxon>
        <taxon>Trichoplacea</taxon>
        <taxon>Trichoplacidae</taxon>
        <taxon>Trichoplax</taxon>
    </lineage>
</organism>
<evidence type="ECO:0000256" key="10">
    <source>
        <dbReference type="ARBA" id="ARBA00032663"/>
    </source>
</evidence>
<feature type="non-terminal residue" evidence="13">
    <location>
        <position position="89"/>
    </location>
</feature>
<dbReference type="SMART" id="SM00360">
    <property type="entry name" value="RRM"/>
    <property type="match status" value="1"/>
</dbReference>
<evidence type="ECO:0000259" key="12">
    <source>
        <dbReference type="PROSITE" id="PS50102"/>
    </source>
</evidence>
<keyword evidence="3" id="KW-0597">Phosphoprotein</keyword>
<keyword evidence="7" id="KW-0539">Nucleus</keyword>
<dbReference type="SMART" id="SM00361">
    <property type="entry name" value="RRM_1"/>
    <property type="match status" value="1"/>
</dbReference>
<dbReference type="OrthoDB" id="8093034at2759"/>
<evidence type="ECO:0000256" key="9">
    <source>
        <dbReference type="ARBA" id="ARBA00029667"/>
    </source>
</evidence>
<dbReference type="PANTHER" id="PTHR48028">
    <property type="entry name" value="GLYCINE-RICH RNA-BINDING PROTEIN RZ1A"/>
    <property type="match status" value="1"/>
</dbReference>
<dbReference type="InterPro" id="IPR003954">
    <property type="entry name" value="RRM_euk-type"/>
</dbReference>
<feature type="non-terminal residue" evidence="13">
    <location>
        <position position="1"/>
    </location>
</feature>
<evidence type="ECO:0000313" key="13">
    <source>
        <dbReference type="EMBL" id="EDV28264.1"/>
    </source>
</evidence>
<comment type="subcellular location">
    <subcellularLocation>
        <location evidence="1">Nucleus</location>
    </subcellularLocation>
</comment>
<evidence type="ECO:0000256" key="11">
    <source>
        <dbReference type="PROSITE-ProRule" id="PRU00176"/>
    </source>
</evidence>
<dbReference type="HOGENOM" id="CLU_012062_28_5_1"/>
<reference evidence="13 14" key="1">
    <citation type="journal article" date="2008" name="Nature">
        <title>The Trichoplax genome and the nature of placozoans.</title>
        <authorList>
            <person name="Srivastava M."/>
            <person name="Begovic E."/>
            <person name="Chapman J."/>
            <person name="Putnam N.H."/>
            <person name="Hellsten U."/>
            <person name="Kawashima T."/>
            <person name="Kuo A."/>
            <person name="Mitros T."/>
            <person name="Salamov A."/>
            <person name="Carpenter M.L."/>
            <person name="Signorovitch A.Y."/>
            <person name="Moreno M.A."/>
            <person name="Kamm K."/>
            <person name="Grimwood J."/>
            <person name="Schmutz J."/>
            <person name="Shapiro H."/>
            <person name="Grigoriev I.V."/>
            <person name="Buss L.W."/>
            <person name="Schierwater B."/>
            <person name="Dellaporta S.L."/>
            <person name="Rokhsar D.S."/>
        </authorList>
    </citation>
    <scope>NUCLEOTIDE SEQUENCE [LARGE SCALE GENOMIC DNA]</scope>
    <source>
        <strain evidence="13 14">Grell-BS-1999</strain>
    </source>
</reference>
<keyword evidence="14" id="KW-1185">Reference proteome</keyword>
<evidence type="ECO:0000256" key="2">
    <source>
        <dbReference type="ARBA" id="ARBA00015058"/>
    </source>
</evidence>
<dbReference type="eggNOG" id="KOG4207">
    <property type="taxonomic scope" value="Eukaryota"/>
</dbReference>
<dbReference type="InterPro" id="IPR000504">
    <property type="entry name" value="RRM_dom"/>
</dbReference>
<dbReference type="CDD" id="cd12311">
    <property type="entry name" value="RRM_SRSF2_SRSF8"/>
    <property type="match status" value="1"/>
</dbReference>